<dbReference type="EMBL" id="JBHUGH010000013">
    <property type="protein sequence ID" value="MFD1913818.1"/>
    <property type="molecule type" value="Genomic_DNA"/>
</dbReference>
<organism evidence="1 2">
    <name type="scientific">Halodurantibacterium flavum</name>
    <dbReference type="NCBI Taxonomy" id="1382802"/>
    <lineage>
        <taxon>Bacteria</taxon>
        <taxon>Pseudomonadati</taxon>
        <taxon>Pseudomonadota</taxon>
        <taxon>Alphaproteobacteria</taxon>
        <taxon>Rhodobacterales</taxon>
        <taxon>Paracoccaceae</taxon>
        <taxon>Halodurantibacterium</taxon>
    </lineage>
</organism>
<accession>A0ABW4S9M9</accession>
<evidence type="ECO:0008006" key="3">
    <source>
        <dbReference type="Google" id="ProtNLM"/>
    </source>
</evidence>
<dbReference type="RefSeq" id="WP_390264325.1">
    <property type="nucleotide sequence ID" value="NZ_JBHUGH010000013.1"/>
</dbReference>
<evidence type="ECO:0000313" key="1">
    <source>
        <dbReference type="EMBL" id="MFD1913818.1"/>
    </source>
</evidence>
<name>A0ABW4S9M9_9RHOB</name>
<evidence type="ECO:0000313" key="2">
    <source>
        <dbReference type="Proteomes" id="UP001597353"/>
    </source>
</evidence>
<reference evidence="2" key="1">
    <citation type="journal article" date="2019" name="Int. J. Syst. Evol. Microbiol.">
        <title>The Global Catalogue of Microorganisms (GCM) 10K type strain sequencing project: providing services to taxonomists for standard genome sequencing and annotation.</title>
        <authorList>
            <consortium name="The Broad Institute Genomics Platform"/>
            <consortium name="The Broad Institute Genome Sequencing Center for Infectious Disease"/>
            <person name="Wu L."/>
            <person name="Ma J."/>
        </authorList>
    </citation>
    <scope>NUCLEOTIDE SEQUENCE [LARGE SCALE GENOMIC DNA]</scope>
    <source>
        <strain evidence="2">CGMCC 4.7242</strain>
    </source>
</reference>
<keyword evidence="2" id="KW-1185">Reference proteome</keyword>
<protein>
    <recommendedName>
        <fullName evidence="3">RNA polymerase sigma-70 region 4 domain-containing protein</fullName>
    </recommendedName>
</protein>
<comment type="caution">
    <text evidence="1">The sequence shown here is derived from an EMBL/GenBank/DDBJ whole genome shotgun (WGS) entry which is preliminary data.</text>
</comment>
<proteinExistence type="predicted"/>
<gene>
    <name evidence="1" type="ORF">ACFSGJ_16510</name>
</gene>
<sequence length="89" mass="10078">MAGHAVTRASDELVLRWLSLRTDAQLDCNVIGERFGVSQERVRVATNRVRDADLDESGEDYEAVKAQYWPHVARAKKRGDGPRRGRVSR</sequence>
<dbReference type="Proteomes" id="UP001597353">
    <property type="component" value="Unassembled WGS sequence"/>
</dbReference>